<sequence>MKKHEVSYSRIWNIFIVSGFDTFFLPPPDIMQGSSRAEWMQDNRVLCGGIDFTIKIITKEKKYKQGSETFSSFLLEKRQKERVRERQKKMAHSSSNNGNVE</sequence>
<feature type="region of interest" description="Disordered" evidence="1">
    <location>
        <begin position="78"/>
        <end position="101"/>
    </location>
</feature>
<evidence type="ECO:0000313" key="3">
    <source>
        <dbReference type="Proteomes" id="UP001054945"/>
    </source>
</evidence>
<proteinExistence type="predicted"/>
<feature type="compositionally biased region" description="Polar residues" evidence="1">
    <location>
        <begin position="92"/>
        <end position="101"/>
    </location>
</feature>
<gene>
    <name evidence="2" type="ORF">CEXT_381581</name>
</gene>
<dbReference type="AlphaFoldDB" id="A0AAV4WDG5"/>
<evidence type="ECO:0000313" key="2">
    <source>
        <dbReference type="EMBL" id="GIY80847.1"/>
    </source>
</evidence>
<keyword evidence="3" id="KW-1185">Reference proteome</keyword>
<name>A0AAV4WDG5_CAEEX</name>
<protein>
    <submittedName>
        <fullName evidence="2">Uncharacterized protein</fullName>
    </submittedName>
</protein>
<reference evidence="2 3" key="1">
    <citation type="submission" date="2021-06" db="EMBL/GenBank/DDBJ databases">
        <title>Caerostris extrusa draft genome.</title>
        <authorList>
            <person name="Kono N."/>
            <person name="Arakawa K."/>
        </authorList>
    </citation>
    <scope>NUCLEOTIDE SEQUENCE [LARGE SCALE GENOMIC DNA]</scope>
</reference>
<accession>A0AAV4WDG5</accession>
<dbReference type="Proteomes" id="UP001054945">
    <property type="component" value="Unassembled WGS sequence"/>
</dbReference>
<dbReference type="EMBL" id="BPLR01016058">
    <property type="protein sequence ID" value="GIY80847.1"/>
    <property type="molecule type" value="Genomic_DNA"/>
</dbReference>
<comment type="caution">
    <text evidence="2">The sequence shown here is derived from an EMBL/GenBank/DDBJ whole genome shotgun (WGS) entry which is preliminary data.</text>
</comment>
<organism evidence="2 3">
    <name type="scientific">Caerostris extrusa</name>
    <name type="common">Bark spider</name>
    <name type="synonym">Caerostris bankana</name>
    <dbReference type="NCBI Taxonomy" id="172846"/>
    <lineage>
        <taxon>Eukaryota</taxon>
        <taxon>Metazoa</taxon>
        <taxon>Ecdysozoa</taxon>
        <taxon>Arthropoda</taxon>
        <taxon>Chelicerata</taxon>
        <taxon>Arachnida</taxon>
        <taxon>Araneae</taxon>
        <taxon>Araneomorphae</taxon>
        <taxon>Entelegynae</taxon>
        <taxon>Araneoidea</taxon>
        <taxon>Araneidae</taxon>
        <taxon>Caerostris</taxon>
    </lineage>
</organism>
<evidence type="ECO:0000256" key="1">
    <source>
        <dbReference type="SAM" id="MobiDB-lite"/>
    </source>
</evidence>